<gene>
    <name evidence="3" type="ORF">ABS361_13255</name>
</gene>
<feature type="signal peptide" evidence="2">
    <location>
        <begin position="1"/>
        <end position="23"/>
    </location>
</feature>
<evidence type="ECO:0000256" key="2">
    <source>
        <dbReference type="SAM" id="SignalP"/>
    </source>
</evidence>
<feature type="region of interest" description="Disordered" evidence="1">
    <location>
        <begin position="36"/>
        <end position="55"/>
    </location>
</feature>
<name>A0AAU7X5G1_9HYPH</name>
<dbReference type="RefSeq" id="WP_407048172.1">
    <property type="nucleotide sequence ID" value="NZ_CP158568.1"/>
</dbReference>
<dbReference type="KEGG" id="mflg:ABS361_13255"/>
<dbReference type="EMBL" id="CP158568">
    <property type="protein sequence ID" value="XBY43070.1"/>
    <property type="molecule type" value="Genomic_DNA"/>
</dbReference>
<evidence type="ECO:0008006" key="4">
    <source>
        <dbReference type="Google" id="ProtNLM"/>
    </source>
</evidence>
<sequence>MLRRSVLRLLAFAAAALASGALAAKKVETERVVVDPPKDAAPPAANTAPLVNQQRPPAAVAANAPELGKGVEGLPPLVAKMRQRILDAAYSGDMGQLKLAMQTNETPPIFSVNEVRDPIDYLKTQSGDGEGREILAIMTDVLEAGWARVDIGKPQEMYVWPYFAAIPIDHLEPNQLVEVYKILTSSDFEEMKSGGKYTFYTLGIGPDGTWHYFKLND</sequence>
<organism evidence="3">
    <name type="scientific">Methyloraptor flagellatus</name>
    <dbReference type="NCBI Taxonomy" id="3162530"/>
    <lineage>
        <taxon>Bacteria</taxon>
        <taxon>Pseudomonadati</taxon>
        <taxon>Pseudomonadota</taxon>
        <taxon>Alphaproteobacteria</taxon>
        <taxon>Hyphomicrobiales</taxon>
        <taxon>Ancalomicrobiaceae</taxon>
        <taxon>Methyloraptor</taxon>
    </lineage>
</organism>
<proteinExistence type="predicted"/>
<dbReference type="AlphaFoldDB" id="A0AAU7X5G1"/>
<keyword evidence="2" id="KW-0732">Signal</keyword>
<accession>A0AAU7X5G1</accession>
<protein>
    <recommendedName>
        <fullName evidence="4">Gluconate 2-dehydrogenase subunit 3 family protein</fullName>
    </recommendedName>
</protein>
<evidence type="ECO:0000313" key="3">
    <source>
        <dbReference type="EMBL" id="XBY43070.1"/>
    </source>
</evidence>
<feature type="chain" id="PRO_5043694832" description="Gluconate 2-dehydrogenase subunit 3 family protein" evidence="2">
    <location>
        <begin position="24"/>
        <end position="217"/>
    </location>
</feature>
<evidence type="ECO:0000256" key="1">
    <source>
        <dbReference type="SAM" id="MobiDB-lite"/>
    </source>
</evidence>
<reference evidence="3" key="1">
    <citation type="submission" date="2024-06" db="EMBL/GenBank/DDBJ databases">
        <title>Methylostella associata gen. nov., sp. nov., a novel Ancalomicrobiaceae-affiliated facultatively methylotrophic bacteria that feed on methanotrophs of the genus Methylococcus.</title>
        <authorList>
            <person name="Saltykova V."/>
            <person name="Danilova O.V."/>
            <person name="Oshkin I.Y."/>
            <person name="Belova S.E."/>
            <person name="Pimenov N.V."/>
            <person name="Dedysh S.N."/>
        </authorList>
    </citation>
    <scope>NUCLEOTIDE SEQUENCE</scope>
    <source>
        <strain evidence="3">S20</strain>
    </source>
</reference>